<accession>A0A832A3N2</accession>
<gene>
    <name evidence="1" type="ORF">ENS06_08250</name>
</gene>
<dbReference type="EMBL" id="DSTK01000023">
    <property type="protein sequence ID" value="HFK97301.1"/>
    <property type="molecule type" value="Genomic_DNA"/>
</dbReference>
<name>A0A832A3N2_9BACT</name>
<comment type="caution">
    <text evidence="1">The sequence shown here is derived from an EMBL/GenBank/DDBJ whole genome shotgun (WGS) entry which is preliminary data.</text>
</comment>
<proteinExistence type="predicted"/>
<organism evidence="1">
    <name type="scientific">Desulfacinum infernum</name>
    <dbReference type="NCBI Taxonomy" id="35837"/>
    <lineage>
        <taxon>Bacteria</taxon>
        <taxon>Pseudomonadati</taxon>
        <taxon>Thermodesulfobacteriota</taxon>
        <taxon>Syntrophobacteria</taxon>
        <taxon>Syntrophobacterales</taxon>
        <taxon>Syntrophobacteraceae</taxon>
        <taxon>Desulfacinum</taxon>
    </lineage>
</organism>
<sequence>MPGIVKEKAVAFPPFLMAKKRSPENNYSESWILWQEDFCVFKVLHTNHGSSPSQEPDKKQEGMLLAGNNSCEKESFLLVILDDNSPPRALLEGLQSMREQYGQIRDVIHVETLKELFKRMGDKKEDERIILVSDTLLGPFTDVVSDFLSAWEPHKIREFLAAFMLYTKNELARTDHDHIDGRIKTLEELYLGRYHRDQSDKMLHRLKTHLDAGQSGACHGAACTA</sequence>
<protein>
    <submittedName>
        <fullName evidence="1">Uncharacterized protein</fullName>
    </submittedName>
</protein>
<evidence type="ECO:0000313" key="1">
    <source>
        <dbReference type="EMBL" id="HFK97301.1"/>
    </source>
</evidence>
<dbReference type="AlphaFoldDB" id="A0A832A3N2"/>
<reference evidence="1" key="1">
    <citation type="journal article" date="2020" name="mSystems">
        <title>Genome- and Community-Level Interaction Insights into Carbon Utilization and Element Cycling Functions of Hydrothermarchaeota in Hydrothermal Sediment.</title>
        <authorList>
            <person name="Zhou Z."/>
            <person name="Liu Y."/>
            <person name="Xu W."/>
            <person name="Pan J."/>
            <person name="Luo Z.H."/>
            <person name="Li M."/>
        </authorList>
    </citation>
    <scope>NUCLEOTIDE SEQUENCE [LARGE SCALE GENOMIC DNA]</scope>
    <source>
        <strain evidence="1">SpSt-456</strain>
    </source>
</reference>